<name>A0ABD7HFY3_9MYCO</name>
<dbReference type="InterPro" id="IPR034074">
    <property type="entry name" value="Y4bN_pept_dom"/>
</dbReference>
<reference evidence="1 2" key="1">
    <citation type="submission" date="2018-08" db="EMBL/GenBank/DDBJ databases">
        <title>Linezolid Resistance in Mycobacterium abscessus: MIC Distribution and Comprehensive Investigation of Resistance Mechanisms.</title>
        <authorList>
            <person name="Ye M."/>
            <person name="Xu L."/>
            <person name="Zou Y."/>
            <person name="Li B."/>
            <person name="Guo Q."/>
            <person name="Zhang Y."/>
            <person name="Zhan M."/>
            <person name="Xu B."/>
            <person name="Yu F."/>
            <person name="Zhang Z."/>
            <person name="Chu H."/>
        </authorList>
    </citation>
    <scope>NUCLEOTIDE SEQUENCE [LARGE SCALE GENOMIC DNA]</scope>
    <source>
        <strain evidence="1 2">G143</strain>
    </source>
</reference>
<accession>A0ABD7HFY3</accession>
<dbReference type="RefSeq" id="WP_100479880.1">
    <property type="nucleotide sequence ID" value="NZ_JAMLBO010000122.1"/>
</dbReference>
<dbReference type="AlphaFoldDB" id="A0ABD7HFY3"/>
<dbReference type="EMBL" id="QXBN01000055">
    <property type="protein sequence ID" value="RIT28591.1"/>
    <property type="molecule type" value="Genomic_DNA"/>
</dbReference>
<dbReference type="SUPFAM" id="SSF52743">
    <property type="entry name" value="Subtilisin-like"/>
    <property type="match status" value="1"/>
</dbReference>
<evidence type="ECO:0000313" key="2">
    <source>
        <dbReference type="Proteomes" id="UP000284557"/>
    </source>
</evidence>
<comment type="caution">
    <text evidence="1">The sequence shown here is derived from an EMBL/GenBank/DDBJ whole genome shotgun (WGS) entry which is preliminary data.</text>
</comment>
<dbReference type="Gene3D" id="3.40.50.200">
    <property type="entry name" value="Peptidase S8/S53 domain"/>
    <property type="match status" value="1"/>
</dbReference>
<gene>
    <name evidence="1" type="ORF">D2E76_27590</name>
</gene>
<organism evidence="1 2">
    <name type="scientific">Mycobacteroides abscessus</name>
    <dbReference type="NCBI Taxonomy" id="36809"/>
    <lineage>
        <taxon>Bacteria</taxon>
        <taxon>Bacillati</taxon>
        <taxon>Actinomycetota</taxon>
        <taxon>Actinomycetes</taxon>
        <taxon>Mycobacteriales</taxon>
        <taxon>Mycobacteriaceae</taxon>
        <taxon>Mycobacteroides</taxon>
    </lineage>
</organism>
<dbReference type="InterPro" id="IPR036852">
    <property type="entry name" value="Peptidase_S8/S53_dom_sf"/>
</dbReference>
<evidence type="ECO:0000313" key="1">
    <source>
        <dbReference type="EMBL" id="RIT28591.1"/>
    </source>
</evidence>
<dbReference type="CDD" id="cd04847">
    <property type="entry name" value="Peptidases_S8_Subtilisin_like_2"/>
    <property type="match status" value="1"/>
</dbReference>
<dbReference type="Proteomes" id="UP000284557">
    <property type="component" value="Unassembled WGS sequence"/>
</dbReference>
<sequence>MTRPTRYLIGHGERLVESIPPILGGNSSPAPYSIPQARARIGAMVQQTAAEASTLPDSTCPSDLTVATITLHPKYLSKTGYPLDLLRSAALDPIGSRPENVVPEQSVRIVQGEPEWYAPTESAPTTKLFVASTRANLSRWAHELLAPAEEDDLDTAEKQIVRLERVDLNTIGDRDRLATTVTTAELVLHSVDQVIVDGLIQYCADLDVELLMDRRRITGGLAFIPVRGDNAALRKLANYSFTRVVRAVPQMRRLLDQPPEPVRSLPEVRAKLPQGGPIDPTLRVAVFDGGLPEKTVLDQWTTLHTFADSGPARAGYLDHGQKVTSAILFGPADPDTPLSRPYANVDHYQVLDSKSDADPYELYTVLERIESVLTQRNYPFVSISIGPALPIEDDEVHAWTSFWDAHLADGNTLTTVAIGNNGAYDRASGNARIQVPSDSVNAVAIGAADSSSQSWSRATYSAIGPGRAPGTVKPDVLAFGGSLQEPFICVDTDGNLTTTCGTSFASPFAMRTALGIHTFFGSQVGPMATKALLIHTADQQNTCDVFEIGRGRIKHNFDDLTQCGDGEARILYQGTLEPARYVRAAIPLPPDLPAGYVNITATIVFASEVDPADPGNYTRSGLDVWFRPHRDHLNSSGTLAKTASFFQSHEFSTEQELRKDAHKWDTVMHNSQRKRASSLSHPVFDIHYNARSGGHSAGDSPRIRYAMVITVQISKVPDLYEQVLRTYATQLEALQPAIDLRLFT</sequence>
<proteinExistence type="predicted"/>
<protein>
    <submittedName>
        <fullName evidence="1">Peptidase S8 and S53, subtilisin, kexin, sedolisin</fullName>
    </submittedName>
</protein>